<keyword evidence="9" id="KW-0406">Ion transport</keyword>
<evidence type="ECO:0000256" key="12">
    <source>
        <dbReference type="ARBA" id="ARBA00061303"/>
    </source>
</evidence>
<dbReference type="Pfam" id="PF02214">
    <property type="entry name" value="BTB_2"/>
    <property type="match status" value="1"/>
</dbReference>
<organism evidence="15 16">
    <name type="scientific">Potamilus streckersoni</name>
    <dbReference type="NCBI Taxonomy" id="2493646"/>
    <lineage>
        <taxon>Eukaryota</taxon>
        <taxon>Metazoa</taxon>
        <taxon>Spiralia</taxon>
        <taxon>Lophotrochozoa</taxon>
        <taxon>Mollusca</taxon>
        <taxon>Bivalvia</taxon>
        <taxon>Autobranchia</taxon>
        <taxon>Heteroconchia</taxon>
        <taxon>Palaeoheterodonta</taxon>
        <taxon>Unionida</taxon>
        <taxon>Unionoidea</taxon>
        <taxon>Unionidae</taxon>
        <taxon>Ambleminae</taxon>
        <taxon>Lampsilini</taxon>
        <taxon>Potamilus</taxon>
    </lineage>
</organism>
<sequence>MGTRKGSRIQISDIAKTFITSDSKISQNRRNALTEGEIDNEYDSHTQDIVTLNVGGVRHETKLSTLQKWPNTRLHSIADTAKASGKREFYFDRNPQIFVHILNYYRIGKLHIPSDICGPMAKAEIDYWGLDDKKIEQCCWVNYISYEDTMSMLQKFEMDEEARCKPAYIDDHGSFWARTRPKLWKAFLDPYTSKKAMIYAILSLIVVLVSITVFVMETLPGFWSVTEHSRSGSRNITSQDLREELEIFTDISPRDILLIIDNACNIFFFMEFIVKFIASPNRLKFFRSPSTFIEILALVPYYIGIMIVMLHPDPIVIFDFIRVLFATRVLRIFRIFVLVKHFLALKILMYTISASTKELLLLLMVFLIGVIIFSCIEYYMEMFSGIDTDIEHIPAAFWWAVVTMTTVGYGDIVPKSVLGRIVGACCAVSGVLVIALSVPVIVNNFTIYYLHAQARDKLRKKKKISEQAHKWNRLKQGIKENLTKKGIFGTLKRTHNSNSVDVVVLGELKDSQNNGEFSTTTEVQHIRLNQDGGNDTPNDTTPEIEVENDISICKKETKTSSNGTTVIYRNVEQPLEIDTIC</sequence>
<reference evidence="15" key="3">
    <citation type="submission" date="2023-05" db="EMBL/GenBank/DDBJ databases">
        <authorList>
            <person name="Smith C.H."/>
        </authorList>
    </citation>
    <scope>NUCLEOTIDE SEQUENCE</scope>
    <source>
        <strain evidence="15">CHS0354</strain>
        <tissue evidence="15">Mantle</tissue>
    </source>
</reference>
<dbReference type="PANTHER" id="PTHR11537:SF252">
    <property type="entry name" value="POTASSIUM VOLTAGE-GATED CHANNEL PROTEIN SHAW"/>
    <property type="match status" value="1"/>
</dbReference>
<evidence type="ECO:0000256" key="3">
    <source>
        <dbReference type="ARBA" id="ARBA00022538"/>
    </source>
</evidence>
<dbReference type="PANTHER" id="PTHR11537">
    <property type="entry name" value="VOLTAGE-GATED POTASSIUM CHANNEL"/>
    <property type="match status" value="1"/>
</dbReference>
<keyword evidence="5" id="KW-0631">Potassium channel</keyword>
<dbReference type="FunFam" id="1.10.287.70:FF:000002">
    <property type="entry name" value="Potassium voltage-gated channel subfamily a member"/>
    <property type="match status" value="1"/>
</dbReference>
<dbReference type="PRINTS" id="PR00169">
    <property type="entry name" value="KCHANNEL"/>
</dbReference>
<dbReference type="PRINTS" id="PR01498">
    <property type="entry name" value="SHAWCHANNEL"/>
</dbReference>
<dbReference type="Proteomes" id="UP001195483">
    <property type="component" value="Unassembled WGS sequence"/>
</dbReference>
<feature type="transmembrane region" description="Helical" evidence="13">
    <location>
        <begin position="332"/>
        <end position="352"/>
    </location>
</feature>
<dbReference type="GO" id="GO:0005251">
    <property type="term" value="F:delayed rectifier potassium channel activity"/>
    <property type="evidence" value="ECO:0007669"/>
    <property type="project" value="TreeGrafter"/>
</dbReference>
<protein>
    <recommendedName>
        <fullName evidence="14">BTB domain-containing protein</fullName>
    </recommendedName>
</protein>
<dbReference type="GO" id="GO:0001508">
    <property type="term" value="P:action potential"/>
    <property type="evidence" value="ECO:0007669"/>
    <property type="project" value="TreeGrafter"/>
</dbReference>
<keyword evidence="6" id="KW-0851">Voltage-gated channel</keyword>
<evidence type="ECO:0000313" key="15">
    <source>
        <dbReference type="EMBL" id="KAK3577886.1"/>
    </source>
</evidence>
<feature type="transmembrane region" description="Helical" evidence="13">
    <location>
        <begin position="256"/>
        <end position="278"/>
    </location>
</feature>
<dbReference type="SUPFAM" id="SSF54695">
    <property type="entry name" value="POZ domain"/>
    <property type="match status" value="1"/>
</dbReference>
<evidence type="ECO:0000256" key="6">
    <source>
        <dbReference type="ARBA" id="ARBA00022882"/>
    </source>
</evidence>
<evidence type="ECO:0000256" key="4">
    <source>
        <dbReference type="ARBA" id="ARBA00022692"/>
    </source>
</evidence>
<feature type="transmembrane region" description="Helical" evidence="13">
    <location>
        <begin position="290"/>
        <end position="312"/>
    </location>
</feature>
<keyword evidence="2" id="KW-0813">Transport</keyword>
<accession>A0AAE0RQL8</accession>
<dbReference type="InterPro" id="IPR027359">
    <property type="entry name" value="Volt_channel_dom_sf"/>
</dbReference>
<dbReference type="AlphaFoldDB" id="A0AAE0RQL8"/>
<dbReference type="InterPro" id="IPR003131">
    <property type="entry name" value="T1-type_BTB"/>
</dbReference>
<feature type="domain" description="BTB" evidence="14">
    <location>
        <begin position="48"/>
        <end position="146"/>
    </location>
</feature>
<keyword evidence="7" id="KW-0630">Potassium</keyword>
<dbReference type="Pfam" id="PF00520">
    <property type="entry name" value="Ion_trans"/>
    <property type="match status" value="1"/>
</dbReference>
<dbReference type="InterPro" id="IPR000210">
    <property type="entry name" value="BTB/POZ_dom"/>
</dbReference>
<proteinExistence type="inferred from homology"/>
<evidence type="ECO:0000256" key="11">
    <source>
        <dbReference type="ARBA" id="ARBA00023303"/>
    </source>
</evidence>
<keyword evidence="11" id="KW-0407">Ion channel</keyword>
<dbReference type="InterPro" id="IPR011333">
    <property type="entry name" value="SKP1/BTB/POZ_sf"/>
</dbReference>
<feature type="transmembrane region" description="Helical" evidence="13">
    <location>
        <begin position="196"/>
        <end position="216"/>
    </location>
</feature>
<comment type="subcellular location">
    <subcellularLocation>
        <location evidence="1">Membrane</location>
        <topology evidence="1">Multi-pass membrane protein</topology>
    </subcellularLocation>
</comment>
<dbReference type="Gene3D" id="3.30.710.10">
    <property type="entry name" value="Potassium Channel Kv1.1, Chain A"/>
    <property type="match status" value="1"/>
</dbReference>
<dbReference type="PRINTS" id="PR01491">
    <property type="entry name" value="KVCHANNEL"/>
</dbReference>
<reference evidence="15" key="2">
    <citation type="journal article" date="2021" name="Genome Biol. Evol.">
        <title>Developing a high-quality reference genome for a parasitic bivalve with doubly uniparental inheritance (Bivalvia: Unionida).</title>
        <authorList>
            <person name="Smith C.H."/>
        </authorList>
    </citation>
    <scope>NUCLEOTIDE SEQUENCE</scope>
    <source>
        <strain evidence="15">CHS0354</strain>
        <tissue evidence="15">Mantle</tissue>
    </source>
</reference>
<dbReference type="SUPFAM" id="SSF81324">
    <property type="entry name" value="Voltage-gated potassium channels"/>
    <property type="match status" value="1"/>
</dbReference>
<evidence type="ECO:0000256" key="5">
    <source>
        <dbReference type="ARBA" id="ARBA00022826"/>
    </source>
</evidence>
<keyword evidence="10 13" id="KW-0472">Membrane</keyword>
<dbReference type="SMART" id="SM00225">
    <property type="entry name" value="BTB"/>
    <property type="match status" value="1"/>
</dbReference>
<evidence type="ECO:0000313" key="16">
    <source>
        <dbReference type="Proteomes" id="UP001195483"/>
    </source>
</evidence>
<keyword evidence="4 13" id="KW-0812">Transmembrane</keyword>
<evidence type="ECO:0000256" key="2">
    <source>
        <dbReference type="ARBA" id="ARBA00022448"/>
    </source>
</evidence>
<dbReference type="FunFam" id="3.30.710.10:FF:000020">
    <property type="entry name" value="Potassium voltage-gated channel protein Shaw"/>
    <property type="match status" value="1"/>
</dbReference>
<evidence type="ECO:0000256" key="1">
    <source>
        <dbReference type="ARBA" id="ARBA00004141"/>
    </source>
</evidence>
<evidence type="ECO:0000256" key="9">
    <source>
        <dbReference type="ARBA" id="ARBA00023065"/>
    </source>
</evidence>
<evidence type="ECO:0000256" key="10">
    <source>
        <dbReference type="ARBA" id="ARBA00023136"/>
    </source>
</evidence>
<dbReference type="Gene3D" id="1.20.120.350">
    <property type="entry name" value="Voltage-gated potassium channels. Chain C"/>
    <property type="match status" value="1"/>
</dbReference>
<keyword evidence="16" id="KW-1185">Reference proteome</keyword>
<gene>
    <name evidence="15" type="ORF">CHS0354_014559</name>
</gene>
<feature type="transmembrane region" description="Helical" evidence="13">
    <location>
        <begin position="359"/>
        <end position="380"/>
    </location>
</feature>
<reference evidence="15" key="1">
    <citation type="journal article" date="2021" name="Genome Biol. Evol.">
        <title>A High-Quality Reference Genome for a Parasitic Bivalve with Doubly Uniparental Inheritance (Bivalvia: Unionida).</title>
        <authorList>
            <person name="Smith C.H."/>
        </authorList>
    </citation>
    <scope>NUCLEOTIDE SEQUENCE</scope>
    <source>
        <strain evidence="15">CHS0354</strain>
    </source>
</reference>
<name>A0AAE0RQL8_9BIVA</name>
<evidence type="ECO:0000256" key="7">
    <source>
        <dbReference type="ARBA" id="ARBA00022958"/>
    </source>
</evidence>
<evidence type="ECO:0000256" key="8">
    <source>
        <dbReference type="ARBA" id="ARBA00022989"/>
    </source>
</evidence>
<comment type="similarity">
    <text evidence="12">Belongs to the potassium channel family. C (Shaw) (TC 1.A.1.2) subfamily. Shaw sub-subfamily.</text>
</comment>
<dbReference type="InterPro" id="IPR028325">
    <property type="entry name" value="VG_K_chnl"/>
</dbReference>
<keyword evidence="3" id="KW-0633">Potassium transport</keyword>
<dbReference type="InterPro" id="IPR003974">
    <property type="entry name" value="K_chnl_volt-dep_Kv3"/>
</dbReference>
<dbReference type="EMBL" id="JAEAOA010000896">
    <property type="protein sequence ID" value="KAK3577886.1"/>
    <property type="molecule type" value="Genomic_DNA"/>
</dbReference>
<dbReference type="GO" id="GO:0008076">
    <property type="term" value="C:voltage-gated potassium channel complex"/>
    <property type="evidence" value="ECO:0007669"/>
    <property type="project" value="InterPro"/>
</dbReference>
<comment type="caution">
    <text evidence="15">The sequence shown here is derived from an EMBL/GenBank/DDBJ whole genome shotgun (WGS) entry which is preliminary data.</text>
</comment>
<keyword evidence="8 13" id="KW-1133">Transmembrane helix</keyword>
<evidence type="ECO:0000259" key="14">
    <source>
        <dbReference type="SMART" id="SM00225"/>
    </source>
</evidence>
<dbReference type="InterPro" id="IPR003968">
    <property type="entry name" value="K_chnl_volt-dep_Kv"/>
</dbReference>
<evidence type="ECO:0000256" key="13">
    <source>
        <dbReference type="SAM" id="Phobius"/>
    </source>
</evidence>
<dbReference type="GO" id="GO:0051260">
    <property type="term" value="P:protein homooligomerization"/>
    <property type="evidence" value="ECO:0007669"/>
    <property type="project" value="InterPro"/>
</dbReference>
<feature type="transmembrane region" description="Helical" evidence="13">
    <location>
        <begin position="421"/>
        <end position="442"/>
    </location>
</feature>
<dbReference type="Gene3D" id="1.10.287.70">
    <property type="match status" value="1"/>
</dbReference>
<feature type="transmembrane region" description="Helical" evidence="13">
    <location>
        <begin position="392"/>
        <end position="409"/>
    </location>
</feature>
<dbReference type="InterPro" id="IPR005821">
    <property type="entry name" value="Ion_trans_dom"/>
</dbReference>